<dbReference type="PANTHER" id="PTHR39203">
    <property type="entry name" value="CYTOPLASMIC PROTEIN-RELATED"/>
    <property type="match status" value="1"/>
</dbReference>
<dbReference type="InterPro" id="IPR007374">
    <property type="entry name" value="ASCH_domain"/>
</dbReference>
<evidence type="ECO:0000313" key="5">
    <source>
        <dbReference type="Proteomes" id="UP000659061"/>
    </source>
</evidence>
<evidence type="ECO:0000313" key="3">
    <source>
        <dbReference type="EMBL" id="NYI37315.1"/>
    </source>
</evidence>
<organism evidence="2 5">
    <name type="scientific">Aeromicrobium tamlense</name>
    <dbReference type="NCBI Taxonomy" id="375541"/>
    <lineage>
        <taxon>Bacteria</taxon>
        <taxon>Bacillati</taxon>
        <taxon>Actinomycetota</taxon>
        <taxon>Actinomycetes</taxon>
        <taxon>Propionibacteriales</taxon>
        <taxon>Nocardioidaceae</taxon>
        <taxon>Aeromicrobium</taxon>
    </lineage>
</organism>
<evidence type="ECO:0000313" key="2">
    <source>
        <dbReference type="EMBL" id="MBD1268779.1"/>
    </source>
</evidence>
<dbReference type="Proteomes" id="UP000587211">
    <property type="component" value="Unassembled WGS sequence"/>
</dbReference>
<comment type="caution">
    <text evidence="2">The sequence shown here is derived from an EMBL/GenBank/DDBJ whole genome shotgun (WGS) entry which is preliminary data.</text>
</comment>
<reference evidence="3 4" key="1">
    <citation type="submission" date="2020-07" db="EMBL/GenBank/DDBJ databases">
        <title>Sequencing the genomes of 1000 actinobacteria strains.</title>
        <authorList>
            <person name="Klenk H.-P."/>
        </authorList>
    </citation>
    <scope>NUCLEOTIDE SEQUENCE [LARGE SCALE GENOMIC DNA]</scope>
    <source>
        <strain evidence="3 4">DSM 19087</strain>
    </source>
</reference>
<dbReference type="SMART" id="SM01022">
    <property type="entry name" value="ASCH"/>
    <property type="match status" value="1"/>
</dbReference>
<proteinExistence type="predicted"/>
<protein>
    <submittedName>
        <fullName evidence="2">ASCH domain-containing protein</fullName>
    </submittedName>
    <submittedName>
        <fullName evidence="3">Uncharacterized protein YhfF</fullName>
    </submittedName>
</protein>
<accession>A0A8I0KLM4</accession>
<keyword evidence="4" id="KW-1185">Reference proteome</keyword>
<feature type="domain" description="ASCH" evidence="1">
    <location>
        <begin position="12"/>
        <end position="130"/>
    </location>
</feature>
<evidence type="ECO:0000259" key="1">
    <source>
        <dbReference type="SMART" id="SM01022"/>
    </source>
</evidence>
<dbReference type="InterPro" id="IPR015947">
    <property type="entry name" value="PUA-like_sf"/>
</dbReference>
<sequence>MTWPRVDGLRGLELGSPGELRARLNGLVLAGQKRATAGLLSEYDEESEELEHVGERLALLDDDGNRIGTVEVTDLTIHPFLEIPWEFAAAEGEGDADLDEWRTGHRRFWAAAGTPVEDDTLIACIRFTLV</sequence>
<name>A0A8I0KLM4_9ACTN</name>
<dbReference type="RefSeq" id="WP_179423695.1">
    <property type="nucleotide sequence ID" value="NZ_BAAAMP010000002.1"/>
</dbReference>
<dbReference type="PANTHER" id="PTHR39203:SF1">
    <property type="entry name" value="CYTOPLASMIC PROTEIN"/>
    <property type="match status" value="1"/>
</dbReference>
<dbReference type="AlphaFoldDB" id="A0A8I0KLM4"/>
<gene>
    <name evidence="3" type="ORF">BJ975_000690</name>
    <name evidence="2" type="ORF">IDH50_00885</name>
</gene>
<reference evidence="2" key="2">
    <citation type="submission" date="2020-09" db="EMBL/GenBank/DDBJ databases">
        <title>Novel species in genus Aeromicrobium.</title>
        <authorList>
            <person name="Zhang G."/>
        </authorList>
    </citation>
    <scope>NUCLEOTIDE SEQUENCE</scope>
    <source>
        <strain evidence="2">SSW1-57</strain>
    </source>
</reference>
<dbReference type="Proteomes" id="UP000659061">
    <property type="component" value="Unassembled WGS sequence"/>
</dbReference>
<dbReference type="EMBL" id="JACWMT010000001">
    <property type="protein sequence ID" value="MBD1268779.1"/>
    <property type="molecule type" value="Genomic_DNA"/>
</dbReference>
<evidence type="ECO:0000313" key="4">
    <source>
        <dbReference type="Proteomes" id="UP000587211"/>
    </source>
</evidence>
<dbReference type="InterPro" id="IPR009326">
    <property type="entry name" value="DUF984"/>
</dbReference>
<dbReference type="SUPFAM" id="SSF88697">
    <property type="entry name" value="PUA domain-like"/>
    <property type="match status" value="1"/>
</dbReference>
<dbReference type="Pfam" id="PF04266">
    <property type="entry name" value="ASCH"/>
    <property type="match status" value="1"/>
</dbReference>
<dbReference type="EMBL" id="JACBZN010000001">
    <property type="protein sequence ID" value="NYI37315.1"/>
    <property type="molecule type" value="Genomic_DNA"/>
</dbReference>
<dbReference type="Gene3D" id="3.10.400.10">
    <property type="entry name" value="Sulfate adenylyltransferase"/>
    <property type="match status" value="1"/>
</dbReference>